<name>A0A3B0RRD1_9ZZZZ</name>
<sequence>METGLNGARVLVTGGAGGIGTEIVRMFAGEDARVAVHYHTAAEAARELADEVGGVAIGADLTNESEADALVPTVVEVMGGLDICVANAGWYPPQDQPMWELSLERWKTVLDRNLTVAFLTSRGFMRHAASTGKGSLVLVASTAGQFGEAGHADYAAAKGAIMTGMLMSLKNEAARIGDGVRVNAVAPGWTITPKREAAGVDPEHVRAATATMARKRLATPRDVAHQVVVLASDVLSGHQTGQVVTVAGGMEGRLVP</sequence>
<dbReference type="InterPro" id="IPR002347">
    <property type="entry name" value="SDR_fam"/>
</dbReference>
<evidence type="ECO:0000256" key="2">
    <source>
        <dbReference type="ARBA" id="ARBA00023002"/>
    </source>
</evidence>
<protein>
    <submittedName>
        <fullName evidence="3">3-oxoacyl-[acyl-carrier protein] reductase</fullName>
        <ecNumber evidence="3">1.1.1.100</ecNumber>
    </submittedName>
</protein>
<dbReference type="InterPro" id="IPR036291">
    <property type="entry name" value="NAD(P)-bd_dom_sf"/>
</dbReference>
<dbReference type="PANTHER" id="PTHR24321">
    <property type="entry name" value="DEHYDROGENASES, SHORT CHAIN"/>
    <property type="match status" value="1"/>
</dbReference>
<accession>A0A3B0RRD1</accession>
<dbReference type="PRINTS" id="PR00081">
    <property type="entry name" value="GDHRDH"/>
</dbReference>
<dbReference type="Gene3D" id="3.40.50.720">
    <property type="entry name" value="NAD(P)-binding Rossmann-like Domain"/>
    <property type="match status" value="1"/>
</dbReference>
<gene>
    <name evidence="3" type="ORF">MNBD_ACTINO01-1636</name>
</gene>
<dbReference type="EC" id="1.1.1.100" evidence="3"/>
<dbReference type="PANTHER" id="PTHR24321:SF8">
    <property type="entry name" value="ESTRADIOL 17-BETA-DEHYDROGENASE 8-RELATED"/>
    <property type="match status" value="1"/>
</dbReference>
<evidence type="ECO:0000313" key="3">
    <source>
        <dbReference type="EMBL" id="VAV90858.1"/>
    </source>
</evidence>
<organism evidence="3">
    <name type="scientific">hydrothermal vent metagenome</name>
    <dbReference type="NCBI Taxonomy" id="652676"/>
    <lineage>
        <taxon>unclassified sequences</taxon>
        <taxon>metagenomes</taxon>
        <taxon>ecological metagenomes</taxon>
    </lineage>
</organism>
<dbReference type="EMBL" id="UOEI01000053">
    <property type="protein sequence ID" value="VAV90858.1"/>
    <property type="molecule type" value="Genomic_DNA"/>
</dbReference>
<comment type="similarity">
    <text evidence="1">Belongs to the short-chain dehydrogenases/reductases (SDR) family.</text>
</comment>
<evidence type="ECO:0000256" key="1">
    <source>
        <dbReference type="ARBA" id="ARBA00006484"/>
    </source>
</evidence>
<dbReference type="GO" id="GO:0004316">
    <property type="term" value="F:3-oxoacyl-[acyl-carrier-protein] reductase (NADPH) activity"/>
    <property type="evidence" value="ECO:0007669"/>
    <property type="project" value="UniProtKB-EC"/>
</dbReference>
<dbReference type="AlphaFoldDB" id="A0A3B0RRD1"/>
<reference evidence="3" key="1">
    <citation type="submission" date="2018-06" db="EMBL/GenBank/DDBJ databases">
        <authorList>
            <person name="Zhirakovskaya E."/>
        </authorList>
    </citation>
    <scope>NUCLEOTIDE SEQUENCE</scope>
</reference>
<dbReference type="SUPFAM" id="SSF51735">
    <property type="entry name" value="NAD(P)-binding Rossmann-fold domains"/>
    <property type="match status" value="1"/>
</dbReference>
<proteinExistence type="inferred from homology"/>
<keyword evidence="2 3" id="KW-0560">Oxidoreductase</keyword>
<dbReference type="Pfam" id="PF13561">
    <property type="entry name" value="adh_short_C2"/>
    <property type="match status" value="1"/>
</dbReference>